<dbReference type="EMBL" id="LWDF02001484">
    <property type="protein sequence ID" value="KAE8238581.1"/>
    <property type="molecule type" value="Genomic_DNA"/>
</dbReference>
<dbReference type="Proteomes" id="UP000077521">
    <property type="component" value="Unassembled WGS sequence"/>
</dbReference>
<dbReference type="InterPro" id="IPR038279">
    <property type="entry name" value="Ndc10_dom2_sf"/>
</dbReference>
<evidence type="ECO:0000259" key="1">
    <source>
        <dbReference type="Pfam" id="PF12550"/>
    </source>
</evidence>
<dbReference type="InterPro" id="IPR022210">
    <property type="entry name" value="TF_GCR1-like"/>
</dbReference>
<protein>
    <recommendedName>
        <fullName evidence="1">Transcription activator GCR1-like domain-containing protein</fullName>
    </recommendedName>
</protein>
<proteinExistence type="predicted"/>
<reference evidence="2" key="1">
    <citation type="submission" date="2016-04" db="EMBL/GenBank/DDBJ databases">
        <authorList>
            <person name="Nguyen H.D."/>
            <person name="Samba Siva P."/>
            <person name="Cullis J."/>
            <person name="Levesque C.A."/>
            <person name="Hambleton S."/>
        </authorList>
    </citation>
    <scope>NUCLEOTIDE SEQUENCE</scope>
    <source>
        <strain evidence="2">DAOMC 236416</strain>
    </source>
</reference>
<organism evidence="2 3">
    <name type="scientific">Tilletia indica</name>
    <dbReference type="NCBI Taxonomy" id="43049"/>
    <lineage>
        <taxon>Eukaryota</taxon>
        <taxon>Fungi</taxon>
        <taxon>Dikarya</taxon>
        <taxon>Basidiomycota</taxon>
        <taxon>Ustilaginomycotina</taxon>
        <taxon>Exobasidiomycetes</taxon>
        <taxon>Tilletiales</taxon>
        <taxon>Tilletiaceae</taxon>
        <taxon>Tilletia</taxon>
    </lineage>
</organism>
<sequence>MLKFLRTVLLQDSAVLQKLHPSLPLWNRAPFNTATFTNFAAKLNQELSSAVCPFDVAVSQVIPALGNALGDVRSELSVVKEAVKTGQAFVQQELARQHHHLETLSVTIKNLTDVCITSRQDESRLNVARSAVADALAALAAVSSQLSTTTSTPSSLLLNTISSSPTAAASFSSLLVGAPSSGSPAAADSPALSSLSSSTDSPTTSGTSFLAPTLPSALPAATAAAAAAASALGTPASYQLPDLTTVKTLWKEWTEGGEGRAALSEMDAAKDCRLRTSSKVKQQVYRWRKVVSFVKEREEGGDSVEDTVVHLDHLLKQRKGGLRLLAEELAAADKRTKWEQLLADKSSSSSISGTTTTS</sequence>
<name>A0A177T4Q3_9BASI</name>
<keyword evidence="3" id="KW-1185">Reference proteome</keyword>
<accession>A0A177T4Q3</accession>
<dbReference type="GO" id="GO:0003677">
    <property type="term" value="F:DNA binding"/>
    <property type="evidence" value="ECO:0007669"/>
    <property type="project" value="InterPro"/>
</dbReference>
<dbReference type="Gene3D" id="1.10.443.20">
    <property type="entry name" value="Centromere DNA-binding protein complex CBF3 subunit, domain 2"/>
    <property type="match status" value="1"/>
</dbReference>
<reference evidence="2" key="2">
    <citation type="journal article" date="2019" name="IMA Fungus">
        <title>Genome sequencing and comparison of five Tilletia species to identify candidate genes for the detection of regulated species infecting wheat.</title>
        <authorList>
            <person name="Nguyen H.D.T."/>
            <person name="Sultana T."/>
            <person name="Kesanakurti P."/>
            <person name="Hambleton S."/>
        </authorList>
    </citation>
    <scope>NUCLEOTIDE SEQUENCE</scope>
    <source>
        <strain evidence="2">DAOMC 236416</strain>
    </source>
</reference>
<evidence type="ECO:0000313" key="2">
    <source>
        <dbReference type="EMBL" id="KAE8238581.1"/>
    </source>
</evidence>
<evidence type="ECO:0000313" key="3">
    <source>
        <dbReference type="Proteomes" id="UP000077521"/>
    </source>
</evidence>
<comment type="caution">
    <text evidence="2">The sequence shown here is derived from an EMBL/GenBank/DDBJ whole genome shotgun (WGS) entry which is preliminary data.</text>
</comment>
<dbReference type="AlphaFoldDB" id="A0A177T4Q3"/>
<feature type="domain" description="Transcription activator GCR1-like" evidence="1">
    <location>
        <begin position="241"/>
        <end position="312"/>
    </location>
</feature>
<dbReference type="Pfam" id="PF12550">
    <property type="entry name" value="GCR1_C"/>
    <property type="match status" value="1"/>
</dbReference>
<gene>
    <name evidence="2" type="ORF">A4X13_0g8453</name>
</gene>